<proteinExistence type="predicted"/>
<dbReference type="SUPFAM" id="SSF53098">
    <property type="entry name" value="Ribonuclease H-like"/>
    <property type="match status" value="1"/>
</dbReference>
<gene>
    <name evidence="1" type="ORF">SKAU_G00245290</name>
</gene>
<dbReference type="InterPro" id="IPR012337">
    <property type="entry name" value="RNaseH-like_sf"/>
</dbReference>
<organism evidence="1 2">
    <name type="scientific">Synaphobranchus kaupii</name>
    <name type="common">Kaup's arrowtooth eel</name>
    <dbReference type="NCBI Taxonomy" id="118154"/>
    <lineage>
        <taxon>Eukaryota</taxon>
        <taxon>Metazoa</taxon>
        <taxon>Chordata</taxon>
        <taxon>Craniata</taxon>
        <taxon>Vertebrata</taxon>
        <taxon>Euteleostomi</taxon>
        <taxon>Actinopterygii</taxon>
        <taxon>Neopterygii</taxon>
        <taxon>Teleostei</taxon>
        <taxon>Anguilliformes</taxon>
        <taxon>Synaphobranchidae</taxon>
        <taxon>Synaphobranchus</taxon>
    </lineage>
</organism>
<comment type="caution">
    <text evidence="1">The sequence shown here is derived from an EMBL/GenBank/DDBJ whole genome shotgun (WGS) entry which is preliminary data.</text>
</comment>
<protein>
    <submittedName>
        <fullName evidence="1">Uncharacterized protein</fullName>
    </submittedName>
</protein>
<sequence>MEEQAPGITVPSDMHEALEDHPDQVTAGLAAIDAQFIRRQTDTVCNFKIQSPMGSGTYRSREGEGTFRCHRAGPAAEDVEVLESVNKALSLLQDFTDALSDCKVRHLLPLWQDVEVLESVNKALSLLQDFTDALSGEGYVSVSYLKPVLHLLNTSVLAEEEGDTDLTKSLNAKILNYLNKKYEETQDLLNMTTFLDPRFRAQYICPEETQTIKEQVISELMTMEKIH</sequence>
<keyword evidence="2" id="KW-1185">Reference proteome</keyword>
<accession>A0A9Q1IPA7</accession>
<evidence type="ECO:0000313" key="1">
    <source>
        <dbReference type="EMBL" id="KAJ8349399.1"/>
    </source>
</evidence>
<dbReference type="EMBL" id="JAINUF010000009">
    <property type="protein sequence ID" value="KAJ8349399.1"/>
    <property type="molecule type" value="Genomic_DNA"/>
</dbReference>
<dbReference type="Proteomes" id="UP001152622">
    <property type="component" value="Chromosome 9"/>
</dbReference>
<dbReference type="AlphaFoldDB" id="A0A9Q1IPA7"/>
<dbReference type="OrthoDB" id="1607513at2759"/>
<evidence type="ECO:0000313" key="2">
    <source>
        <dbReference type="Proteomes" id="UP001152622"/>
    </source>
</evidence>
<reference evidence="1" key="1">
    <citation type="journal article" date="2023" name="Science">
        <title>Genome structures resolve the early diversification of teleost fishes.</title>
        <authorList>
            <person name="Parey E."/>
            <person name="Louis A."/>
            <person name="Montfort J."/>
            <person name="Bouchez O."/>
            <person name="Roques C."/>
            <person name="Iampietro C."/>
            <person name="Lluch J."/>
            <person name="Castinel A."/>
            <person name="Donnadieu C."/>
            <person name="Desvignes T."/>
            <person name="Floi Bucao C."/>
            <person name="Jouanno E."/>
            <person name="Wen M."/>
            <person name="Mejri S."/>
            <person name="Dirks R."/>
            <person name="Jansen H."/>
            <person name="Henkel C."/>
            <person name="Chen W.J."/>
            <person name="Zahm M."/>
            <person name="Cabau C."/>
            <person name="Klopp C."/>
            <person name="Thompson A.W."/>
            <person name="Robinson-Rechavi M."/>
            <person name="Braasch I."/>
            <person name="Lecointre G."/>
            <person name="Bobe J."/>
            <person name="Postlethwait J.H."/>
            <person name="Berthelot C."/>
            <person name="Roest Crollius H."/>
            <person name="Guiguen Y."/>
        </authorList>
    </citation>
    <scope>NUCLEOTIDE SEQUENCE</scope>
    <source>
        <strain evidence="1">WJC10195</strain>
    </source>
</reference>
<name>A0A9Q1IPA7_SYNKA</name>